<dbReference type="GO" id="GO:0008270">
    <property type="term" value="F:zinc ion binding"/>
    <property type="evidence" value="ECO:0007669"/>
    <property type="project" value="UniProtKB-KW"/>
</dbReference>
<evidence type="ECO:0000256" key="1">
    <source>
        <dbReference type="PROSITE-ProRule" id="PRU00047"/>
    </source>
</evidence>
<dbReference type="GO" id="GO:0002218">
    <property type="term" value="P:activation of innate immune response"/>
    <property type="evidence" value="ECO:0007669"/>
    <property type="project" value="InterPro"/>
</dbReference>
<reference evidence="4 5" key="1">
    <citation type="journal article" date="2021" name="Elife">
        <title>Chloroplast acquisition without the gene transfer in kleptoplastic sea slugs, Plakobranchus ocellatus.</title>
        <authorList>
            <person name="Maeda T."/>
            <person name="Takahashi S."/>
            <person name="Yoshida T."/>
            <person name="Shimamura S."/>
            <person name="Takaki Y."/>
            <person name="Nagai Y."/>
            <person name="Toyoda A."/>
            <person name="Suzuki Y."/>
            <person name="Arimoto A."/>
            <person name="Ishii H."/>
            <person name="Satoh N."/>
            <person name="Nishiyama T."/>
            <person name="Hasebe M."/>
            <person name="Maruyama T."/>
            <person name="Minagawa J."/>
            <person name="Obokata J."/>
            <person name="Shigenobu S."/>
        </authorList>
    </citation>
    <scope>NUCLEOTIDE SEQUENCE [LARGE SCALE GENOMIC DNA]</scope>
</reference>
<comment type="caution">
    <text evidence="4">The sequence shown here is derived from an EMBL/GenBank/DDBJ whole genome shotgun (WGS) entry which is preliminary data.</text>
</comment>
<dbReference type="SMART" id="SM00343">
    <property type="entry name" value="ZnF_C2HC"/>
    <property type="match status" value="2"/>
</dbReference>
<evidence type="ECO:0000313" key="4">
    <source>
        <dbReference type="EMBL" id="GFS21545.1"/>
    </source>
</evidence>
<dbReference type="InterPro" id="IPR001878">
    <property type="entry name" value="Znf_CCHC"/>
</dbReference>
<dbReference type="PANTHER" id="PTHR22639">
    <property type="entry name" value="GAG-RELATED PROTEIN"/>
    <property type="match status" value="1"/>
</dbReference>
<keyword evidence="4" id="KW-0808">Transferase</keyword>
<dbReference type="SUPFAM" id="SSF57756">
    <property type="entry name" value="Retrovirus zinc finger-like domains"/>
    <property type="match status" value="1"/>
</dbReference>
<keyword evidence="1" id="KW-0479">Metal-binding</keyword>
<dbReference type="PANTHER" id="PTHR22639:SF3">
    <property type="entry name" value="ZINC FINGER CCHC DOMAIN-CONTAINING PROTEIN 3"/>
    <property type="match status" value="1"/>
</dbReference>
<evidence type="ECO:0000313" key="5">
    <source>
        <dbReference type="Proteomes" id="UP000762676"/>
    </source>
</evidence>
<dbReference type="GO" id="GO:0003690">
    <property type="term" value="F:double-stranded DNA binding"/>
    <property type="evidence" value="ECO:0007669"/>
    <property type="project" value="InterPro"/>
</dbReference>
<organism evidence="4 5">
    <name type="scientific">Elysia marginata</name>
    <dbReference type="NCBI Taxonomy" id="1093978"/>
    <lineage>
        <taxon>Eukaryota</taxon>
        <taxon>Metazoa</taxon>
        <taxon>Spiralia</taxon>
        <taxon>Lophotrochozoa</taxon>
        <taxon>Mollusca</taxon>
        <taxon>Gastropoda</taxon>
        <taxon>Heterobranchia</taxon>
        <taxon>Euthyneura</taxon>
        <taxon>Panpulmonata</taxon>
        <taxon>Sacoglossa</taxon>
        <taxon>Placobranchoidea</taxon>
        <taxon>Plakobranchidae</taxon>
        <taxon>Elysia</taxon>
    </lineage>
</organism>
<evidence type="ECO:0000259" key="3">
    <source>
        <dbReference type="PROSITE" id="PS50158"/>
    </source>
</evidence>
<evidence type="ECO:0000256" key="2">
    <source>
        <dbReference type="SAM" id="MobiDB-lite"/>
    </source>
</evidence>
<keyword evidence="1" id="KW-0862">Zinc</keyword>
<keyword evidence="5" id="KW-1185">Reference proteome</keyword>
<sequence length="427" mass="47371">MDNSNKSQEVKRSRTAGGTKRGVENIFSVLPSYQRYFLIESVGANPKNDLSPIKIYKDLRNQVKRDLKISKCKKGLLVEVESENEEKMLMQVKEMCGMNVRVSKDEYLNRSKGVISDRDLRGCDEEELVDDVPGVIHARRMEVRKGGEKIRTNTFVLTFDSPTPPAEIKVDYLDLKVRPFVPTPMRCFKCHRYGHGSERCRRQEAICARCGKTGHKIEECPNDPRCINCGGDHAASDRNCPKFQEEKAILHYRAHHGGTFQKAHAAVVVEVAREIQARSFATVVRKGPTKLGGPQAKKSIQMTPAPSKAAPPRERLVGETIQRNRGTIEKTPTARFGTQPDVPLEQIDSIWESQIEKIPHVGRTISPHSSPSRPLPPSMAQDESDMDADLGAALGEASPKYPSTQNVVNKKCKSLAGPPSGGLPGSK</sequence>
<dbReference type="GO" id="GO:0003723">
    <property type="term" value="F:RNA binding"/>
    <property type="evidence" value="ECO:0007669"/>
    <property type="project" value="InterPro"/>
</dbReference>
<dbReference type="AlphaFoldDB" id="A0AAV4JIH8"/>
<dbReference type="Proteomes" id="UP000762676">
    <property type="component" value="Unassembled WGS sequence"/>
</dbReference>
<dbReference type="InterPro" id="IPR036875">
    <property type="entry name" value="Znf_CCHC_sf"/>
</dbReference>
<name>A0AAV4JIH8_9GAST</name>
<dbReference type="PROSITE" id="PS50158">
    <property type="entry name" value="ZF_CCHC"/>
    <property type="match status" value="1"/>
</dbReference>
<feature type="region of interest" description="Disordered" evidence="2">
    <location>
        <begin position="286"/>
        <end position="312"/>
    </location>
</feature>
<keyword evidence="1" id="KW-0863">Zinc-finger</keyword>
<gene>
    <name evidence="4" type="ORF">ElyMa_005085700</name>
</gene>
<dbReference type="EMBL" id="BMAT01010168">
    <property type="protein sequence ID" value="GFS21545.1"/>
    <property type="molecule type" value="Genomic_DNA"/>
</dbReference>
<feature type="region of interest" description="Disordered" evidence="2">
    <location>
        <begin position="362"/>
        <end position="427"/>
    </location>
</feature>
<proteinExistence type="predicted"/>
<dbReference type="Gene3D" id="4.10.60.10">
    <property type="entry name" value="Zinc finger, CCHC-type"/>
    <property type="match status" value="1"/>
</dbReference>
<protein>
    <submittedName>
        <fullName evidence="4">RNA-directed DNA polymerase from mobile element jockey</fullName>
    </submittedName>
</protein>
<dbReference type="InterPro" id="IPR042509">
    <property type="entry name" value="ZCCHC3"/>
</dbReference>
<feature type="domain" description="CCHC-type" evidence="3">
    <location>
        <begin position="207"/>
        <end position="222"/>
    </location>
</feature>
<accession>A0AAV4JIH8</accession>
<keyword evidence="4" id="KW-0548">Nucleotidyltransferase</keyword>
<dbReference type="GO" id="GO:0003964">
    <property type="term" value="F:RNA-directed DNA polymerase activity"/>
    <property type="evidence" value="ECO:0007669"/>
    <property type="project" value="UniProtKB-KW"/>
</dbReference>
<keyword evidence="4" id="KW-0695">RNA-directed DNA polymerase</keyword>